<dbReference type="PANTHER" id="PTHR43649">
    <property type="entry name" value="ARABINOSE-BINDING PROTEIN-RELATED"/>
    <property type="match status" value="1"/>
</dbReference>
<evidence type="ECO:0000256" key="5">
    <source>
        <dbReference type="SAM" id="SignalP"/>
    </source>
</evidence>
<feature type="compositionally biased region" description="Low complexity" evidence="4">
    <location>
        <begin position="449"/>
        <end position="468"/>
    </location>
</feature>
<reference evidence="6 7" key="1">
    <citation type="submission" date="2018-09" db="EMBL/GenBank/DDBJ databases">
        <title>Isolation, diversity and antifungal activity of actinobacteria from wheat.</title>
        <authorList>
            <person name="Han C."/>
        </authorList>
    </citation>
    <scope>NUCLEOTIDE SEQUENCE [LARGE SCALE GENOMIC DNA]</scope>
    <source>
        <strain evidence="6 7">NEAU-YY265</strain>
    </source>
</reference>
<organism evidence="6 7">
    <name type="scientific">Jiangella rhizosphaerae</name>
    <dbReference type="NCBI Taxonomy" id="2293569"/>
    <lineage>
        <taxon>Bacteria</taxon>
        <taxon>Bacillati</taxon>
        <taxon>Actinomycetota</taxon>
        <taxon>Actinomycetes</taxon>
        <taxon>Jiangellales</taxon>
        <taxon>Jiangellaceae</taxon>
        <taxon>Jiangella</taxon>
    </lineage>
</organism>
<dbReference type="InterPro" id="IPR050490">
    <property type="entry name" value="Bact_solute-bd_prot1"/>
</dbReference>
<comment type="similarity">
    <text evidence="1">Belongs to the bacterial solute-binding protein 1 family.</text>
</comment>
<evidence type="ECO:0000256" key="3">
    <source>
        <dbReference type="ARBA" id="ARBA00022729"/>
    </source>
</evidence>
<proteinExistence type="inferred from homology"/>
<evidence type="ECO:0000313" key="6">
    <source>
        <dbReference type="EMBL" id="RIQ20645.1"/>
    </source>
</evidence>
<feature type="region of interest" description="Disordered" evidence="4">
    <location>
        <begin position="446"/>
        <end position="468"/>
    </location>
</feature>
<dbReference type="SUPFAM" id="SSF53850">
    <property type="entry name" value="Periplasmic binding protein-like II"/>
    <property type="match status" value="1"/>
</dbReference>
<evidence type="ECO:0000256" key="4">
    <source>
        <dbReference type="SAM" id="MobiDB-lite"/>
    </source>
</evidence>
<feature type="chain" id="PRO_5019047618" evidence="5">
    <location>
        <begin position="22"/>
        <end position="468"/>
    </location>
</feature>
<dbReference type="AlphaFoldDB" id="A0A418KNM2"/>
<name>A0A418KNM2_9ACTN</name>
<gene>
    <name evidence="6" type="ORF">DY240_17100</name>
</gene>
<accession>A0A418KNM2</accession>
<evidence type="ECO:0000256" key="2">
    <source>
        <dbReference type="ARBA" id="ARBA00022448"/>
    </source>
</evidence>
<evidence type="ECO:0000313" key="7">
    <source>
        <dbReference type="Proteomes" id="UP000284057"/>
    </source>
</evidence>
<dbReference type="PROSITE" id="PS51257">
    <property type="entry name" value="PROKAR_LIPOPROTEIN"/>
    <property type="match status" value="1"/>
</dbReference>
<keyword evidence="7" id="KW-1185">Reference proteome</keyword>
<comment type="caution">
    <text evidence="6">The sequence shown here is derived from an EMBL/GenBank/DDBJ whole genome shotgun (WGS) entry which is preliminary data.</text>
</comment>
<dbReference type="Proteomes" id="UP000284057">
    <property type="component" value="Unassembled WGS sequence"/>
</dbReference>
<dbReference type="Pfam" id="PF01547">
    <property type="entry name" value="SBP_bac_1"/>
    <property type="match status" value="1"/>
</dbReference>
<protein>
    <submittedName>
        <fullName evidence="6">Extracellular solute-binding protein</fullName>
    </submittedName>
</protein>
<dbReference type="EMBL" id="QUAL01000162">
    <property type="protein sequence ID" value="RIQ20645.1"/>
    <property type="molecule type" value="Genomic_DNA"/>
</dbReference>
<dbReference type="InterPro" id="IPR006059">
    <property type="entry name" value="SBP"/>
</dbReference>
<evidence type="ECO:0000256" key="1">
    <source>
        <dbReference type="ARBA" id="ARBA00008520"/>
    </source>
</evidence>
<dbReference type="Gene3D" id="3.40.190.10">
    <property type="entry name" value="Periplasmic binding protein-like II"/>
    <property type="match status" value="1"/>
</dbReference>
<dbReference type="RefSeq" id="WP_119661059.1">
    <property type="nucleotide sequence ID" value="NZ_QUAL01000162.1"/>
</dbReference>
<keyword evidence="2" id="KW-0813">Transport</keyword>
<keyword evidence="3 5" id="KW-0732">Signal</keyword>
<feature type="signal peptide" evidence="5">
    <location>
        <begin position="1"/>
        <end position="21"/>
    </location>
</feature>
<dbReference type="OrthoDB" id="9770625at2"/>
<dbReference type="PANTHER" id="PTHR43649:SF34">
    <property type="entry name" value="ABC TRANSPORTER PERIPLASMIC-BINDING PROTEIN YCJN-RELATED"/>
    <property type="match status" value="1"/>
</dbReference>
<sequence>MRATSIGRGAAAVLAGSVVLAACGGGGDDDTGGGSEAADSITVWVVEDIADRVTAIEAITEAFSQSSGIDVELVSVAENDFDQLITSSAAAGDLPDVIGATSLAGVQSMAVNELLDTETPASIVDDLGEDTFAEAALELTRDDDTQLAVPSDGWPQLMVYRKDLFEAAGLEPPTTFDAITAAAEALDSEAVAGIVAPTIPGDAFTQQSFEYFALGNGCELVDDEGTVTLDSPECAETFDFYADLVRNYSVAGNQDVDTTRATYFAGQAAMVVWSSFILDELAGLRNDALPTCAECRTDPTFLAQNSGVVTAVQGPSGDEAASYGEITSWVLTADSATEPSSEFVRYMMSDGYVDWLAVAPEGKIPTRQGTEDDPEEYVTAWEGLDAGVDTKAPLGDFYDAETLETVRTSAETIQRWGFEQGQGQLVGATLGELPVAAALNELVSGSGTGEEAAQQAQAAVSEIQQSLE</sequence>